<evidence type="ECO:0008006" key="3">
    <source>
        <dbReference type="Google" id="ProtNLM"/>
    </source>
</evidence>
<reference evidence="1 2" key="1">
    <citation type="journal article" date="2018" name="Sci. Rep.">
        <title>Genomic signatures of local adaptation to the degree of environmental predictability in rotifers.</title>
        <authorList>
            <person name="Franch-Gras L."/>
            <person name="Hahn C."/>
            <person name="Garcia-Roger E.M."/>
            <person name="Carmona M.J."/>
            <person name="Serra M."/>
            <person name="Gomez A."/>
        </authorList>
    </citation>
    <scope>NUCLEOTIDE SEQUENCE [LARGE SCALE GENOMIC DNA]</scope>
    <source>
        <strain evidence="1">HYR1</strain>
    </source>
</reference>
<gene>
    <name evidence="1" type="ORF">BpHYR1_018232</name>
</gene>
<keyword evidence="2" id="KW-1185">Reference proteome</keyword>
<evidence type="ECO:0000313" key="2">
    <source>
        <dbReference type="Proteomes" id="UP000276133"/>
    </source>
</evidence>
<organism evidence="1 2">
    <name type="scientific">Brachionus plicatilis</name>
    <name type="common">Marine rotifer</name>
    <name type="synonym">Brachionus muelleri</name>
    <dbReference type="NCBI Taxonomy" id="10195"/>
    <lineage>
        <taxon>Eukaryota</taxon>
        <taxon>Metazoa</taxon>
        <taxon>Spiralia</taxon>
        <taxon>Gnathifera</taxon>
        <taxon>Rotifera</taxon>
        <taxon>Eurotatoria</taxon>
        <taxon>Monogononta</taxon>
        <taxon>Pseudotrocha</taxon>
        <taxon>Ploima</taxon>
        <taxon>Brachionidae</taxon>
        <taxon>Brachionus</taxon>
    </lineage>
</organism>
<dbReference type="EMBL" id="REGN01004917">
    <property type="protein sequence ID" value="RNA15622.1"/>
    <property type="molecule type" value="Genomic_DNA"/>
</dbReference>
<accession>A0A3M7QWB0</accession>
<name>A0A3M7QWB0_BRAPC</name>
<sequence>MAPETIGLLYKQYCQSILRYSMDNLFISESKLNELNTRQNVIVKRTIGINRFCRMNPINGVLGLESVKISLTSYMSDNKGLIDSVKFYFRSIQLAMFTHNQSLTQKSDSIVNEDYFYLYNYLIKFFCRVSYLLNELIQNK</sequence>
<dbReference type="Proteomes" id="UP000276133">
    <property type="component" value="Unassembled WGS sequence"/>
</dbReference>
<dbReference type="AlphaFoldDB" id="A0A3M7QWB0"/>
<proteinExistence type="predicted"/>
<protein>
    <recommendedName>
        <fullName evidence="3">RNA-directed DNA polymerase from mobile element jockey-like</fullName>
    </recommendedName>
</protein>
<evidence type="ECO:0000313" key="1">
    <source>
        <dbReference type="EMBL" id="RNA15622.1"/>
    </source>
</evidence>
<comment type="caution">
    <text evidence="1">The sequence shown here is derived from an EMBL/GenBank/DDBJ whole genome shotgun (WGS) entry which is preliminary data.</text>
</comment>